<proteinExistence type="predicted"/>
<gene>
    <name evidence="2" type="ORF">ACFFN0_15400</name>
</gene>
<accession>A0ABV5V6H6</accession>
<dbReference type="Proteomes" id="UP001589613">
    <property type="component" value="Unassembled WGS sequence"/>
</dbReference>
<reference evidence="2 3" key="1">
    <citation type="submission" date="2024-09" db="EMBL/GenBank/DDBJ databases">
        <authorList>
            <person name="Sun Q."/>
            <person name="Mori K."/>
        </authorList>
    </citation>
    <scope>NUCLEOTIDE SEQUENCE [LARGE SCALE GENOMIC DNA]</scope>
    <source>
        <strain evidence="2 3">JCM 12763</strain>
    </source>
</reference>
<comment type="caution">
    <text evidence="2">The sequence shown here is derived from an EMBL/GenBank/DDBJ whole genome shotgun (WGS) entry which is preliminary data.</text>
</comment>
<evidence type="ECO:0008006" key="4">
    <source>
        <dbReference type="Google" id="ProtNLM"/>
    </source>
</evidence>
<name>A0ABV5V6H6_9MICO</name>
<evidence type="ECO:0000313" key="3">
    <source>
        <dbReference type="Proteomes" id="UP001589613"/>
    </source>
</evidence>
<evidence type="ECO:0000313" key="2">
    <source>
        <dbReference type="EMBL" id="MFB9733434.1"/>
    </source>
</evidence>
<dbReference type="EMBL" id="JBHMAX010000036">
    <property type="protein sequence ID" value="MFB9733434.1"/>
    <property type="molecule type" value="Genomic_DNA"/>
</dbReference>
<feature type="region of interest" description="Disordered" evidence="1">
    <location>
        <begin position="248"/>
        <end position="300"/>
    </location>
</feature>
<organism evidence="2 3">
    <name type="scientific">Ornithinimicrobium kibberense</name>
    <dbReference type="NCBI Taxonomy" id="282060"/>
    <lineage>
        <taxon>Bacteria</taxon>
        <taxon>Bacillati</taxon>
        <taxon>Actinomycetota</taxon>
        <taxon>Actinomycetes</taxon>
        <taxon>Micrococcales</taxon>
        <taxon>Ornithinimicrobiaceae</taxon>
        <taxon>Ornithinimicrobium</taxon>
    </lineage>
</organism>
<evidence type="ECO:0000256" key="1">
    <source>
        <dbReference type="SAM" id="MobiDB-lite"/>
    </source>
</evidence>
<dbReference type="RefSeq" id="WP_141339247.1">
    <property type="nucleotide sequence ID" value="NZ_JBHMAX010000036.1"/>
</dbReference>
<protein>
    <recommendedName>
        <fullName evidence="4">Conjugative transposon protein TcpC</fullName>
    </recommendedName>
</protein>
<sequence length="300" mass="30921">MTTTTPGAWGRGRLLAILAAALAAGLVLLVGLSLFIWQVLTGEEPDTLAGQDTPPVQVVLDEATLPQEGPARRERIADAPMVSVDDPRSYRQGQVTTTIAEPLGVPSPTTTGPVDVPTGFPRAPEGAVGQLAAIDVTVIRAMSVPATHEIYRAWSTGGADPARWVMTGNVTDFLTAAGQAGQTKEAGLAVTVVPAAGQVKGTDGPDWTVACVLLQLEASLVEQARAAYGHCEAMTWTGDRWVIDTTRPVSPAPSTWPGTDLAARAGWRPWAPDQTPASDQPTGQAPPGAETGLGGSGGGP</sequence>
<keyword evidence="3" id="KW-1185">Reference proteome</keyword>
<feature type="compositionally biased region" description="Gly residues" evidence="1">
    <location>
        <begin position="291"/>
        <end position="300"/>
    </location>
</feature>